<sequence>MPLHFSTGEFDVRQRNVVEAMRACKFDGLLLFRQESMYYLTGYDTMGYSQFQCLFMGLEGQVVLLTRSADLRQARITSTIEDVRIWVDREGSDPGMDLQKILDDHGLAGGCLGAELDAYSLTGQRWDMVRSALNGFCSVRDASGLVSRLRLVKSQAEVAYVRRAGELADGALNKARQLAIPGASEQDILAGMHSVIFRGGGDYPASRFIVGAGERALMVRNFSGYGVLADNDQLQLEFGGAFRHYHSCLMRTILTGRPNPQHLAMYSACAEALEACLEKCHPGSTFGDIFDTHARVLDAAGFREQRLNACGYSLGALYPPTWMDWPMLYHGNRMVIQTNMVLFIHMILLDSQKGLAMSLGETVLVTDKGCERLSGIDIDLIVN</sequence>
<dbReference type="Gene3D" id="3.90.230.10">
    <property type="entry name" value="Creatinase/methionine aminopeptidase superfamily"/>
    <property type="match status" value="1"/>
</dbReference>
<dbReference type="EMBL" id="UINC01018357">
    <property type="protein sequence ID" value="SVA77041.1"/>
    <property type="molecule type" value="Genomic_DNA"/>
</dbReference>
<evidence type="ECO:0000259" key="1">
    <source>
        <dbReference type="Pfam" id="PF00557"/>
    </source>
</evidence>
<evidence type="ECO:0000313" key="3">
    <source>
        <dbReference type="EMBL" id="SVA77041.1"/>
    </source>
</evidence>
<dbReference type="PANTHER" id="PTHR46112:SF2">
    <property type="entry name" value="XAA-PRO AMINOPEPTIDASE P-RELATED"/>
    <property type="match status" value="1"/>
</dbReference>
<feature type="domain" description="Peptidase M24" evidence="1">
    <location>
        <begin position="160"/>
        <end position="367"/>
    </location>
</feature>
<name>A0A381YKF0_9ZZZZ</name>
<dbReference type="Gene3D" id="3.40.350.10">
    <property type="entry name" value="Creatinase/prolidase N-terminal domain"/>
    <property type="match status" value="1"/>
</dbReference>
<protein>
    <recommendedName>
        <fullName evidence="4">Xaa-Pro dipeptidase</fullName>
    </recommendedName>
</protein>
<organism evidence="3">
    <name type="scientific">marine metagenome</name>
    <dbReference type="NCBI Taxonomy" id="408172"/>
    <lineage>
        <taxon>unclassified sequences</taxon>
        <taxon>metagenomes</taxon>
        <taxon>ecological metagenomes</taxon>
    </lineage>
</organism>
<dbReference type="InterPro" id="IPR000587">
    <property type="entry name" value="Creatinase_N"/>
</dbReference>
<dbReference type="InterPro" id="IPR000994">
    <property type="entry name" value="Pept_M24"/>
</dbReference>
<accession>A0A381YKF0</accession>
<dbReference type="InterPro" id="IPR036005">
    <property type="entry name" value="Creatinase/aminopeptidase-like"/>
</dbReference>
<dbReference type="CDD" id="cd01066">
    <property type="entry name" value="APP_MetAP"/>
    <property type="match status" value="1"/>
</dbReference>
<dbReference type="SUPFAM" id="SSF55920">
    <property type="entry name" value="Creatinase/aminopeptidase"/>
    <property type="match status" value="1"/>
</dbReference>
<proteinExistence type="predicted"/>
<evidence type="ECO:0000259" key="2">
    <source>
        <dbReference type="Pfam" id="PF01321"/>
    </source>
</evidence>
<gene>
    <name evidence="3" type="ORF">METZ01_LOCUS129895</name>
</gene>
<evidence type="ECO:0008006" key="4">
    <source>
        <dbReference type="Google" id="ProtNLM"/>
    </source>
</evidence>
<dbReference type="Pfam" id="PF01321">
    <property type="entry name" value="Creatinase_N"/>
    <property type="match status" value="1"/>
</dbReference>
<dbReference type="InterPro" id="IPR029149">
    <property type="entry name" value="Creatin/AminoP/Spt16_N"/>
</dbReference>
<dbReference type="PANTHER" id="PTHR46112">
    <property type="entry name" value="AMINOPEPTIDASE"/>
    <property type="match status" value="1"/>
</dbReference>
<reference evidence="3" key="1">
    <citation type="submission" date="2018-05" db="EMBL/GenBank/DDBJ databases">
        <authorList>
            <person name="Lanie J.A."/>
            <person name="Ng W.-L."/>
            <person name="Kazmierczak K.M."/>
            <person name="Andrzejewski T.M."/>
            <person name="Davidsen T.M."/>
            <person name="Wayne K.J."/>
            <person name="Tettelin H."/>
            <person name="Glass J.I."/>
            <person name="Rusch D."/>
            <person name="Podicherti R."/>
            <person name="Tsui H.-C.T."/>
            <person name="Winkler M.E."/>
        </authorList>
    </citation>
    <scope>NUCLEOTIDE SEQUENCE</scope>
</reference>
<dbReference type="SUPFAM" id="SSF53092">
    <property type="entry name" value="Creatinase/prolidase N-terminal domain"/>
    <property type="match status" value="1"/>
</dbReference>
<feature type="domain" description="Creatinase N-terminal" evidence="2">
    <location>
        <begin position="13"/>
        <end position="152"/>
    </location>
</feature>
<dbReference type="InterPro" id="IPR050659">
    <property type="entry name" value="Peptidase_M24B"/>
</dbReference>
<dbReference type="AlphaFoldDB" id="A0A381YKF0"/>
<dbReference type="Pfam" id="PF00557">
    <property type="entry name" value="Peptidase_M24"/>
    <property type="match status" value="1"/>
</dbReference>